<proteinExistence type="predicted"/>
<dbReference type="SUPFAM" id="SSF51695">
    <property type="entry name" value="PLC-like phosphodiesterases"/>
    <property type="match status" value="1"/>
</dbReference>
<dbReference type="GO" id="GO:0008889">
    <property type="term" value="F:glycerophosphodiester phosphodiesterase activity"/>
    <property type="evidence" value="ECO:0007669"/>
    <property type="project" value="TreeGrafter"/>
</dbReference>
<feature type="chain" id="PRO_5029447103" evidence="1">
    <location>
        <begin position="23"/>
        <end position="306"/>
    </location>
</feature>
<dbReference type="GO" id="GO:0070291">
    <property type="term" value="P:N-acylethanolamine metabolic process"/>
    <property type="evidence" value="ECO:0007669"/>
    <property type="project" value="TreeGrafter"/>
</dbReference>
<evidence type="ECO:0000256" key="1">
    <source>
        <dbReference type="SAM" id="SignalP"/>
    </source>
</evidence>
<name>A0A7K1Y0J8_9SPHI</name>
<dbReference type="AlphaFoldDB" id="A0A7K1Y0J8"/>
<dbReference type="InterPro" id="IPR032160">
    <property type="entry name" value="DUF4996"/>
</dbReference>
<dbReference type="GO" id="GO:0005886">
    <property type="term" value="C:plasma membrane"/>
    <property type="evidence" value="ECO:0007669"/>
    <property type="project" value="TreeGrafter"/>
</dbReference>
<dbReference type="EMBL" id="WVHS01000003">
    <property type="protein sequence ID" value="MXV16755.1"/>
    <property type="molecule type" value="Genomic_DNA"/>
</dbReference>
<accession>A0A7K1Y0J8</accession>
<dbReference type="PANTHER" id="PTHR46320">
    <property type="entry name" value="GLYCEROPHOSPHODIESTER PHOSPHODIESTERASE 1"/>
    <property type="match status" value="1"/>
</dbReference>
<dbReference type="InterPro" id="IPR030395">
    <property type="entry name" value="GP_PDE_dom"/>
</dbReference>
<dbReference type="Proteomes" id="UP000451233">
    <property type="component" value="Unassembled WGS sequence"/>
</dbReference>
<dbReference type="CDD" id="cd08566">
    <property type="entry name" value="GDPD_AtGDE_like"/>
    <property type="match status" value="1"/>
</dbReference>
<keyword evidence="4" id="KW-1185">Reference proteome</keyword>
<dbReference type="Pfam" id="PF03009">
    <property type="entry name" value="GDPD"/>
    <property type="match status" value="1"/>
</dbReference>
<protein>
    <submittedName>
        <fullName evidence="3">Glycerophosphodiester phosphodiesterase</fullName>
    </submittedName>
</protein>
<keyword evidence="1" id="KW-0732">Signal</keyword>
<evidence type="ECO:0000313" key="4">
    <source>
        <dbReference type="Proteomes" id="UP000451233"/>
    </source>
</evidence>
<dbReference type="GO" id="GO:0006644">
    <property type="term" value="P:phospholipid metabolic process"/>
    <property type="evidence" value="ECO:0007669"/>
    <property type="project" value="TreeGrafter"/>
</dbReference>
<evidence type="ECO:0000259" key="2">
    <source>
        <dbReference type="PROSITE" id="PS51704"/>
    </source>
</evidence>
<organism evidence="3 4">
    <name type="scientific">Hufsiella ginkgonis</name>
    <dbReference type="NCBI Taxonomy" id="2695274"/>
    <lineage>
        <taxon>Bacteria</taxon>
        <taxon>Pseudomonadati</taxon>
        <taxon>Bacteroidota</taxon>
        <taxon>Sphingobacteriia</taxon>
        <taxon>Sphingobacteriales</taxon>
        <taxon>Sphingobacteriaceae</taxon>
        <taxon>Hufsiella</taxon>
    </lineage>
</organism>
<dbReference type="RefSeq" id="WP_160907730.1">
    <property type="nucleotide sequence ID" value="NZ_WVHS01000003.1"/>
</dbReference>
<sequence length="306" mass="33932">MKFNALIFSILLAGSAPPVARAQNKPEPPVNRIIRLLEDPKSDQVLVAAHRGDWHNFPENSLEGILSAVKMGVDIVEIDLQMTSDGHLVLMHDKTVDRVTTAKGPVSSFTLDSLRKLGLKNGLGRVTRFRIPTLEEVMTAVKGKVLVNLDKGYDFIGASQRVLQKTGTLNQAIAKSENQLNKVLADNSIATLRQLHYMPIVNLEKPDAARVIGDFQQEFKPVGFELNFASDTSAMLNKFRLIRGRGSRVWVNSLWTSLNGGHEDDRAVSGDLAGSYDWIIARGATIIQTDRPEFLLAYLRKRGLHK</sequence>
<dbReference type="Gene3D" id="3.20.20.190">
    <property type="entry name" value="Phosphatidylinositol (PI) phosphodiesterase"/>
    <property type="match status" value="1"/>
</dbReference>
<feature type="domain" description="GP-PDE" evidence="2">
    <location>
        <begin position="45"/>
        <end position="299"/>
    </location>
</feature>
<dbReference type="InterPro" id="IPR017946">
    <property type="entry name" value="PLC-like_Pdiesterase_TIM-brl"/>
</dbReference>
<dbReference type="GO" id="GO:0006580">
    <property type="term" value="P:ethanolamine metabolic process"/>
    <property type="evidence" value="ECO:0007669"/>
    <property type="project" value="TreeGrafter"/>
</dbReference>
<dbReference type="PANTHER" id="PTHR46320:SF1">
    <property type="entry name" value="GLYCEROPHOSPHODIESTER PHOSPHODIESTERASE 1"/>
    <property type="match status" value="1"/>
</dbReference>
<dbReference type="PROSITE" id="PS51704">
    <property type="entry name" value="GP_PDE"/>
    <property type="match status" value="1"/>
</dbReference>
<dbReference type="Pfam" id="PF16387">
    <property type="entry name" value="DUF4996"/>
    <property type="match status" value="1"/>
</dbReference>
<comment type="caution">
    <text evidence="3">The sequence shown here is derived from an EMBL/GenBank/DDBJ whole genome shotgun (WGS) entry which is preliminary data.</text>
</comment>
<feature type="signal peptide" evidence="1">
    <location>
        <begin position="1"/>
        <end position="22"/>
    </location>
</feature>
<reference evidence="3 4" key="1">
    <citation type="submission" date="2019-11" db="EMBL/GenBank/DDBJ databases">
        <title>Pedobacter sp. HMF7056 Genome sequencing and assembly.</title>
        <authorList>
            <person name="Kang H."/>
            <person name="Kim H."/>
            <person name="Joh K."/>
        </authorList>
    </citation>
    <scope>NUCLEOTIDE SEQUENCE [LARGE SCALE GENOMIC DNA]</scope>
    <source>
        <strain evidence="3 4">HMF7056</strain>
    </source>
</reference>
<evidence type="ECO:0000313" key="3">
    <source>
        <dbReference type="EMBL" id="MXV16755.1"/>
    </source>
</evidence>
<gene>
    <name evidence="3" type="ORF">GS398_15745</name>
</gene>